<dbReference type="EMBL" id="QJVD01000019">
    <property type="protein sequence ID" value="PYI65925.1"/>
    <property type="molecule type" value="Genomic_DNA"/>
</dbReference>
<evidence type="ECO:0000313" key="4">
    <source>
        <dbReference type="Proteomes" id="UP000247832"/>
    </source>
</evidence>
<dbReference type="Proteomes" id="UP000247832">
    <property type="component" value="Unassembled WGS sequence"/>
</dbReference>
<feature type="compositionally biased region" description="Basic and acidic residues" evidence="1">
    <location>
        <begin position="8"/>
        <end position="40"/>
    </location>
</feature>
<dbReference type="InterPro" id="IPR024983">
    <property type="entry name" value="CHAT_dom"/>
</dbReference>
<organism evidence="3 4">
    <name type="scientific">Arthrobacter livingstonensis</name>
    <dbReference type="NCBI Taxonomy" id="670078"/>
    <lineage>
        <taxon>Bacteria</taxon>
        <taxon>Bacillati</taxon>
        <taxon>Actinomycetota</taxon>
        <taxon>Actinomycetes</taxon>
        <taxon>Micrococcales</taxon>
        <taxon>Micrococcaceae</taxon>
        <taxon>Arthrobacter</taxon>
    </lineage>
</organism>
<accession>A0A2V5L3U9</accession>
<dbReference type="AlphaFoldDB" id="A0A2V5L3U9"/>
<sequence>MSSSQYRSELERKRKQRTDAETKAGENRTKESQKRSESAKSRLAASKASSESTRQSKLRESERKDKEAESAGKEAGKWQAKAAGLMKDESTLMTRLTNAERKESVAAEQKRKRDQQQSDRRYAAERAALEARLAGAEATADRAFRTLPAPKPEKLRVLILGAASEGDLRVGREQKRIRTAVESALHRDQIELDVRPAATTVDLLDGITRFRPHIVHFSGHSDHDLIMFEDDTDEHHEGVVVTAQAFSRAIQATDDPPLLVLLNSCNSASQIDDVVANVTPFAIGMADSIDDADAINYAAQFYAAVANGQSIRSAHLSGRVALELAGLDGAALPTLAHAPDADPTSTILVEPASWL</sequence>
<protein>
    <recommendedName>
        <fullName evidence="2">CHAT domain-containing protein</fullName>
    </recommendedName>
</protein>
<comment type="caution">
    <text evidence="3">The sequence shown here is derived from an EMBL/GenBank/DDBJ whole genome shotgun (WGS) entry which is preliminary data.</text>
</comment>
<reference evidence="3 4" key="1">
    <citation type="submission" date="2018-05" db="EMBL/GenBank/DDBJ databases">
        <title>Genetic diversity of glacier-inhabiting Cryobacterium bacteria in China and description of Cryobacterium mengkeensis sp. nov. and Arthrobacter glacialis sp. nov.</title>
        <authorList>
            <person name="Liu Q."/>
            <person name="Xin Y.-H."/>
        </authorList>
    </citation>
    <scope>NUCLEOTIDE SEQUENCE [LARGE SCALE GENOMIC DNA]</scope>
    <source>
        <strain evidence="3 4">LI2</strain>
    </source>
</reference>
<dbReference type="RefSeq" id="WP_110502026.1">
    <property type="nucleotide sequence ID" value="NZ_QJVD01000019.1"/>
</dbReference>
<dbReference type="Pfam" id="PF12770">
    <property type="entry name" value="CHAT"/>
    <property type="match status" value="1"/>
</dbReference>
<evidence type="ECO:0000259" key="2">
    <source>
        <dbReference type="Pfam" id="PF12770"/>
    </source>
</evidence>
<feature type="compositionally biased region" description="Basic and acidic residues" evidence="1">
    <location>
        <begin position="98"/>
        <end position="123"/>
    </location>
</feature>
<name>A0A2V5L3U9_9MICC</name>
<evidence type="ECO:0000313" key="3">
    <source>
        <dbReference type="EMBL" id="PYI65925.1"/>
    </source>
</evidence>
<feature type="compositionally biased region" description="Low complexity" evidence="1">
    <location>
        <begin position="41"/>
        <end position="52"/>
    </location>
</feature>
<feature type="region of interest" description="Disordered" evidence="1">
    <location>
        <begin position="1"/>
        <end position="123"/>
    </location>
</feature>
<evidence type="ECO:0000256" key="1">
    <source>
        <dbReference type="SAM" id="MobiDB-lite"/>
    </source>
</evidence>
<gene>
    <name evidence="3" type="ORF">CVV68_16085</name>
</gene>
<proteinExistence type="predicted"/>
<keyword evidence="4" id="KW-1185">Reference proteome</keyword>
<feature type="domain" description="CHAT" evidence="2">
    <location>
        <begin position="117"/>
        <end position="310"/>
    </location>
</feature>
<feature type="compositionally biased region" description="Basic and acidic residues" evidence="1">
    <location>
        <begin position="57"/>
        <end position="76"/>
    </location>
</feature>
<dbReference type="OrthoDB" id="8253226at2"/>